<name>A0A7L2XWG6_9PASS</name>
<dbReference type="GO" id="GO:0042632">
    <property type="term" value="P:cholesterol homeostasis"/>
    <property type="evidence" value="ECO:0007669"/>
    <property type="project" value="TreeGrafter"/>
</dbReference>
<keyword evidence="2" id="KW-1185">Reference proteome</keyword>
<gene>
    <name evidence="1" type="primary">Npc1l1_1</name>
    <name evidence="1" type="ORF">ERPZAN_R14943</name>
</gene>
<dbReference type="GO" id="GO:0030299">
    <property type="term" value="P:intestinal cholesterol absorption"/>
    <property type="evidence" value="ECO:0007669"/>
    <property type="project" value="TreeGrafter"/>
</dbReference>
<dbReference type="EMBL" id="VZTN01022709">
    <property type="protein sequence ID" value="NXS85087.1"/>
    <property type="molecule type" value="Genomic_DNA"/>
</dbReference>
<dbReference type="GO" id="GO:0005886">
    <property type="term" value="C:plasma membrane"/>
    <property type="evidence" value="ECO:0007669"/>
    <property type="project" value="TreeGrafter"/>
</dbReference>
<dbReference type="OrthoDB" id="6510177at2759"/>
<accession>A0A7L2XWG6</accession>
<comment type="caution">
    <text evidence="1">The sequence shown here is derived from an EMBL/GenBank/DDBJ whole genome shotgun (WGS) entry which is preliminary data.</text>
</comment>
<evidence type="ECO:0000313" key="1">
    <source>
        <dbReference type="EMBL" id="NXS85087.1"/>
    </source>
</evidence>
<evidence type="ECO:0000313" key="2">
    <source>
        <dbReference type="Proteomes" id="UP000545329"/>
    </source>
</evidence>
<organism evidence="1 2">
    <name type="scientific">Erpornis zantholeuca</name>
    <dbReference type="NCBI Taxonomy" id="1112836"/>
    <lineage>
        <taxon>Eukaryota</taxon>
        <taxon>Metazoa</taxon>
        <taxon>Chordata</taxon>
        <taxon>Craniata</taxon>
        <taxon>Vertebrata</taxon>
        <taxon>Euteleostomi</taxon>
        <taxon>Archelosauria</taxon>
        <taxon>Archosauria</taxon>
        <taxon>Dinosauria</taxon>
        <taxon>Saurischia</taxon>
        <taxon>Theropoda</taxon>
        <taxon>Coelurosauria</taxon>
        <taxon>Aves</taxon>
        <taxon>Neognathae</taxon>
        <taxon>Neoaves</taxon>
        <taxon>Telluraves</taxon>
        <taxon>Australaves</taxon>
        <taxon>Passeriformes</taxon>
        <taxon>Sylvioidea</taxon>
        <taxon>Timaliidae</taxon>
        <taxon>Erpornis</taxon>
    </lineage>
</organism>
<dbReference type="GO" id="GO:0015918">
    <property type="term" value="P:sterol transport"/>
    <property type="evidence" value="ECO:0007669"/>
    <property type="project" value="TreeGrafter"/>
</dbReference>
<sequence>LFGTPLGPLRDPSMPRCHPQDSYLLEYFSAMNQYLAVGVPTYFVTTGGYDFSSANGTNAICSSAGCDANSLT</sequence>
<reference evidence="1 2" key="1">
    <citation type="submission" date="2019-09" db="EMBL/GenBank/DDBJ databases">
        <title>Bird 10,000 Genomes (B10K) Project - Family phase.</title>
        <authorList>
            <person name="Zhang G."/>
        </authorList>
    </citation>
    <scope>NUCLEOTIDE SEQUENCE [LARGE SCALE GENOMIC DNA]</scope>
    <source>
        <strain evidence="1">B10K-DU-002-58</strain>
        <tissue evidence="1">Muscle</tissue>
    </source>
</reference>
<proteinExistence type="predicted"/>
<protein>
    <submittedName>
        <fullName evidence="1">NPCL1 protein</fullName>
    </submittedName>
</protein>
<feature type="non-terminal residue" evidence="1">
    <location>
        <position position="1"/>
    </location>
</feature>
<dbReference type="GO" id="GO:0015485">
    <property type="term" value="F:cholesterol binding"/>
    <property type="evidence" value="ECO:0007669"/>
    <property type="project" value="TreeGrafter"/>
</dbReference>
<dbReference type="AlphaFoldDB" id="A0A7L2XWG6"/>
<dbReference type="PANTHER" id="PTHR45727:SF3">
    <property type="entry name" value="NPC1-LIKE INTRACELLULAR CHOLESTEROL TRANSPORTER 1"/>
    <property type="match status" value="1"/>
</dbReference>
<feature type="non-terminal residue" evidence="1">
    <location>
        <position position="72"/>
    </location>
</feature>
<dbReference type="PANTHER" id="PTHR45727">
    <property type="entry name" value="NPC INTRACELLULAR CHOLESTEROL TRANSPORTER 1"/>
    <property type="match status" value="1"/>
</dbReference>
<dbReference type="Proteomes" id="UP000545329">
    <property type="component" value="Unassembled WGS sequence"/>
</dbReference>